<accession>A0ABY7FTQ7</accession>
<organism evidence="1 2">
    <name type="scientific">Mya arenaria</name>
    <name type="common">Soft-shell clam</name>
    <dbReference type="NCBI Taxonomy" id="6604"/>
    <lineage>
        <taxon>Eukaryota</taxon>
        <taxon>Metazoa</taxon>
        <taxon>Spiralia</taxon>
        <taxon>Lophotrochozoa</taxon>
        <taxon>Mollusca</taxon>
        <taxon>Bivalvia</taxon>
        <taxon>Autobranchia</taxon>
        <taxon>Heteroconchia</taxon>
        <taxon>Euheterodonta</taxon>
        <taxon>Imparidentia</taxon>
        <taxon>Neoheterodontei</taxon>
        <taxon>Myida</taxon>
        <taxon>Myoidea</taxon>
        <taxon>Myidae</taxon>
        <taxon>Mya</taxon>
    </lineage>
</organism>
<evidence type="ECO:0000313" key="2">
    <source>
        <dbReference type="Proteomes" id="UP001164746"/>
    </source>
</evidence>
<dbReference type="EMBL" id="CP111024">
    <property type="protein sequence ID" value="WAR24432.1"/>
    <property type="molecule type" value="Genomic_DNA"/>
</dbReference>
<feature type="non-terminal residue" evidence="1">
    <location>
        <position position="1"/>
    </location>
</feature>
<keyword evidence="2" id="KW-1185">Reference proteome</keyword>
<dbReference type="Proteomes" id="UP001164746">
    <property type="component" value="Chromosome 13"/>
</dbReference>
<sequence length="87" mass="9852">MDVIHDEDAKLVMAIVGDVSKYKGWHQTVNLHDYNAGTTTEVHAHNMRIIPIKMETDEVLKIAGPNIATFCRDYRTYYADVSPAEES</sequence>
<name>A0ABY7FTQ7_MYAAR</name>
<protein>
    <submittedName>
        <fullName evidence="1">Uncharacterized protein</fullName>
    </submittedName>
</protein>
<gene>
    <name evidence="1" type="ORF">MAR_038101</name>
</gene>
<reference evidence="1" key="1">
    <citation type="submission" date="2022-11" db="EMBL/GenBank/DDBJ databases">
        <title>Centuries of genome instability and evolution in soft-shell clam transmissible cancer (bioRxiv).</title>
        <authorList>
            <person name="Hart S.F.M."/>
            <person name="Yonemitsu M.A."/>
            <person name="Giersch R.M."/>
            <person name="Beal B.F."/>
            <person name="Arriagada G."/>
            <person name="Davis B.W."/>
            <person name="Ostrander E.A."/>
            <person name="Goff S.P."/>
            <person name="Metzger M.J."/>
        </authorList>
    </citation>
    <scope>NUCLEOTIDE SEQUENCE</scope>
    <source>
        <strain evidence="1">MELC-2E11</strain>
        <tissue evidence="1">Siphon/mantle</tissue>
    </source>
</reference>
<evidence type="ECO:0000313" key="1">
    <source>
        <dbReference type="EMBL" id="WAR24432.1"/>
    </source>
</evidence>
<proteinExistence type="predicted"/>